<reference evidence="3 4" key="1">
    <citation type="journal article" date="2015" name="Fungal Genet. Biol.">
        <title>Evolution of novel wood decay mechanisms in Agaricales revealed by the genome sequences of Fistulina hepatica and Cylindrobasidium torrendii.</title>
        <authorList>
            <person name="Floudas D."/>
            <person name="Held B.W."/>
            <person name="Riley R."/>
            <person name="Nagy L.G."/>
            <person name="Koehler G."/>
            <person name="Ransdell A.S."/>
            <person name="Younus H."/>
            <person name="Chow J."/>
            <person name="Chiniquy J."/>
            <person name="Lipzen A."/>
            <person name="Tritt A."/>
            <person name="Sun H."/>
            <person name="Haridas S."/>
            <person name="LaButti K."/>
            <person name="Ohm R.A."/>
            <person name="Kues U."/>
            <person name="Blanchette R.A."/>
            <person name="Grigoriev I.V."/>
            <person name="Minto R.E."/>
            <person name="Hibbett D.S."/>
        </authorList>
    </citation>
    <scope>NUCLEOTIDE SEQUENCE [LARGE SCALE GENOMIC DNA]</scope>
    <source>
        <strain evidence="3 4">ATCC 64428</strain>
    </source>
</reference>
<dbReference type="Proteomes" id="UP000054144">
    <property type="component" value="Unassembled WGS sequence"/>
</dbReference>
<gene>
    <name evidence="3" type="ORF">FISHEDRAFT_17692</name>
</gene>
<accession>A0A0D7AJ37</accession>
<keyword evidence="4" id="KW-1185">Reference proteome</keyword>
<organism evidence="3 4">
    <name type="scientific">Fistulina hepatica ATCC 64428</name>
    <dbReference type="NCBI Taxonomy" id="1128425"/>
    <lineage>
        <taxon>Eukaryota</taxon>
        <taxon>Fungi</taxon>
        <taxon>Dikarya</taxon>
        <taxon>Basidiomycota</taxon>
        <taxon>Agaricomycotina</taxon>
        <taxon>Agaricomycetes</taxon>
        <taxon>Agaricomycetidae</taxon>
        <taxon>Agaricales</taxon>
        <taxon>Fistulinaceae</taxon>
        <taxon>Fistulina</taxon>
    </lineage>
</organism>
<dbReference type="OrthoDB" id="2317741at2759"/>
<evidence type="ECO:0000313" key="4">
    <source>
        <dbReference type="Proteomes" id="UP000054144"/>
    </source>
</evidence>
<feature type="non-terminal residue" evidence="3">
    <location>
        <position position="108"/>
    </location>
</feature>
<keyword evidence="1" id="KW-0732">Signal</keyword>
<feature type="domain" description="Yeast cell wall synthesis Kre9/Knh1-like N-terminal" evidence="2">
    <location>
        <begin position="14"/>
        <end position="102"/>
    </location>
</feature>
<dbReference type="Pfam" id="PF10342">
    <property type="entry name" value="Kre9_KNH"/>
    <property type="match status" value="1"/>
</dbReference>
<dbReference type="AlphaFoldDB" id="A0A0D7AJ37"/>
<evidence type="ECO:0000313" key="3">
    <source>
        <dbReference type="EMBL" id="KIY50335.1"/>
    </source>
</evidence>
<name>A0A0D7AJ37_9AGAR</name>
<dbReference type="InterPro" id="IPR018466">
    <property type="entry name" value="Kre9/Knh1-like_N"/>
</dbReference>
<evidence type="ECO:0000256" key="1">
    <source>
        <dbReference type="ARBA" id="ARBA00022729"/>
    </source>
</evidence>
<proteinExistence type="predicted"/>
<sequence>VLTERDVFVPKIFTPSQGDAWVVGQKYNVTWDTSTAPSQITNTNGRIFLRKGDKTLTNEPLAQDFDILLGHYEVATPAVTPGDDYRVVLFGNSGNWSPQFSIRENSAS</sequence>
<evidence type="ECO:0000259" key="2">
    <source>
        <dbReference type="Pfam" id="PF10342"/>
    </source>
</evidence>
<protein>
    <recommendedName>
        <fullName evidence="2">Yeast cell wall synthesis Kre9/Knh1-like N-terminal domain-containing protein</fullName>
    </recommendedName>
</protein>
<dbReference type="EMBL" id="KN881676">
    <property type="protein sequence ID" value="KIY50335.1"/>
    <property type="molecule type" value="Genomic_DNA"/>
</dbReference>
<feature type="non-terminal residue" evidence="3">
    <location>
        <position position="1"/>
    </location>
</feature>